<name>S9PWQ0_SCHOY</name>
<protein>
    <submittedName>
        <fullName evidence="3">Fungal protein</fullName>
    </submittedName>
</protein>
<keyword evidence="1" id="KW-1133">Transmembrane helix</keyword>
<evidence type="ECO:0000313" key="4">
    <source>
        <dbReference type="Proteomes" id="UP000016088"/>
    </source>
</evidence>
<dbReference type="AlphaFoldDB" id="S9PWQ0"/>
<keyword evidence="1" id="KW-0812">Transmembrane</keyword>
<reference evidence="3 4" key="1">
    <citation type="journal article" date="2011" name="Science">
        <title>Comparative functional genomics of the fission yeasts.</title>
        <authorList>
            <person name="Rhind N."/>
            <person name="Chen Z."/>
            <person name="Yassour M."/>
            <person name="Thompson D.A."/>
            <person name="Haas B.J."/>
            <person name="Habib N."/>
            <person name="Wapinski I."/>
            <person name="Roy S."/>
            <person name="Lin M.F."/>
            <person name="Heiman D.I."/>
            <person name="Young S.K."/>
            <person name="Furuya K."/>
            <person name="Guo Y."/>
            <person name="Pidoux A."/>
            <person name="Chen H.M."/>
            <person name="Robbertse B."/>
            <person name="Goldberg J.M."/>
            <person name="Aoki K."/>
            <person name="Bayne E.H."/>
            <person name="Berlin A.M."/>
            <person name="Desjardins C.A."/>
            <person name="Dobbs E."/>
            <person name="Dukaj L."/>
            <person name="Fan L."/>
            <person name="FitzGerald M.G."/>
            <person name="French C."/>
            <person name="Gujja S."/>
            <person name="Hansen K."/>
            <person name="Keifenheim D."/>
            <person name="Levin J.Z."/>
            <person name="Mosher R.A."/>
            <person name="Mueller C.A."/>
            <person name="Pfiffner J."/>
            <person name="Priest M."/>
            <person name="Russ C."/>
            <person name="Smialowska A."/>
            <person name="Swoboda P."/>
            <person name="Sykes S.M."/>
            <person name="Vaughn M."/>
            <person name="Vengrova S."/>
            <person name="Yoder R."/>
            <person name="Zeng Q."/>
            <person name="Allshire R."/>
            <person name="Baulcombe D."/>
            <person name="Birren B.W."/>
            <person name="Brown W."/>
            <person name="Ekwall K."/>
            <person name="Kellis M."/>
            <person name="Leatherwood J."/>
            <person name="Levin H."/>
            <person name="Margalit H."/>
            <person name="Martienssen R."/>
            <person name="Nieduszynski C.A."/>
            <person name="Spatafora J.W."/>
            <person name="Friedman N."/>
            <person name="Dalgaard J.Z."/>
            <person name="Baumann P."/>
            <person name="Niki H."/>
            <person name="Regev A."/>
            <person name="Nusbaum C."/>
        </authorList>
    </citation>
    <scope>NUCLEOTIDE SEQUENCE [LARGE SCALE GENOMIC DNA]</scope>
    <source>
        <strain evidence="4">yFS286</strain>
    </source>
</reference>
<keyword evidence="4" id="KW-1185">Reference proteome</keyword>
<dbReference type="OMA" id="YNCHPQK"/>
<evidence type="ECO:0000313" key="3">
    <source>
        <dbReference type="EMBL" id="EPX71898.1"/>
    </source>
</evidence>
<dbReference type="Pfam" id="PF14610">
    <property type="entry name" value="Psg1"/>
    <property type="match status" value="1"/>
</dbReference>
<dbReference type="GeneID" id="25032802"/>
<dbReference type="HOGENOM" id="CLU_980578_0_0_1"/>
<dbReference type="eggNOG" id="ENOG502SBE4">
    <property type="taxonomic scope" value="Eukaryota"/>
</dbReference>
<feature type="chain" id="PRO_5004554480" evidence="2">
    <location>
        <begin position="24"/>
        <end position="290"/>
    </location>
</feature>
<gene>
    <name evidence="3" type="ORF">SOCG_03834</name>
</gene>
<keyword evidence="2" id="KW-0732">Signal</keyword>
<evidence type="ECO:0000256" key="1">
    <source>
        <dbReference type="SAM" id="Phobius"/>
    </source>
</evidence>
<dbReference type="InterPro" id="IPR028000">
    <property type="entry name" value="Pma1"/>
</dbReference>
<evidence type="ECO:0000256" key="2">
    <source>
        <dbReference type="SAM" id="SignalP"/>
    </source>
</evidence>
<accession>S9PWQ0</accession>
<sequence>MLVMKDFVFLSSLLACFAQLCYAVSSKSQALPSGATPTKMYRIASGTHVTKAETTILRPFKTFKGVPTDTYYNCHPQKYYQSDIPICLPTPGSRWIKGKPQRVTWDPVYFGVDELRLVLSFQNDSGLIAMDKKIKNKDGEINLKPNDKWLHGDFLQNLTVNLITVDEGNATFVSGPNITLQKTLDPHEQRAEDYDFYAPKRNLKAAIAVPSIFLGIILTILLYHTYRKDTWKIFIAKMRLRRSNAGYGVRKSRRQRTHGRPAASLASRSGLVYDDSEDEEYFNSQLKKMY</sequence>
<dbReference type="RefSeq" id="XP_013019198.1">
    <property type="nucleotide sequence ID" value="XM_013163744.1"/>
</dbReference>
<dbReference type="Proteomes" id="UP000016088">
    <property type="component" value="Unassembled WGS sequence"/>
</dbReference>
<proteinExistence type="predicted"/>
<keyword evidence="1" id="KW-0472">Membrane</keyword>
<feature type="signal peptide" evidence="2">
    <location>
        <begin position="1"/>
        <end position="23"/>
    </location>
</feature>
<dbReference type="EMBL" id="KE503207">
    <property type="protein sequence ID" value="EPX71898.1"/>
    <property type="molecule type" value="Genomic_DNA"/>
</dbReference>
<feature type="transmembrane region" description="Helical" evidence="1">
    <location>
        <begin position="205"/>
        <end position="223"/>
    </location>
</feature>
<dbReference type="OrthoDB" id="4084551at2759"/>
<organism evidence="3 4">
    <name type="scientific">Schizosaccharomyces octosporus (strain yFS286)</name>
    <name type="common">Fission yeast</name>
    <name type="synonym">Octosporomyces octosporus</name>
    <dbReference type="NCBI Taxonomy" id="483514"/>
    <lineage>
        <taxon>Eukaryota</taxon>
        <taxon>Fungi</taxon>
        <taxon>Dikarya</taxon>
        <taxon>Ascomycota</taxon>
        <taxon>Taphrinomycotina</taxon>
        <taxon>Schizosaccharomycetes</taxon>
        <taxon>Schizosaccharomycetales</taxon>
        <taxon>Schizosaccharomycetaceae</taxon>
        <taxon>Schizosaccharomyces</taxon>
    </lineage>
</organism>
<dbReference type="VEuPathDB" id="FungiDB:SOCG_03834"/>